<sequence>MKNQNTYRFTFYALMAMLFLGIGSPFLYAQNQKKNRLRLRADYVRIMDKDAYLNIKASARIDGKNENVPNIELEVYNEIAGEEKILGNTVTDMNGECTFILKESFNLQADSTNTYNLGVAFKGNDAFRKASRTVNIKEAQIIAEYVTIDSLNYISALLKETATDSVLEGKSLSVQVQRLFRPLRIGEQFNFTDENGTILVPIEEGIPGIDGKLNIEVVLSDSDTYGTLKDVVVADVGTPIEFDTSFDKRNMWSSRDKTPLFLLIFVNAIIFVIWGFFAYLIINLFKISKN</sequence>
<gene>
    <name evidence="2" type="ORF">OO016_12245</name>
</gene>
<organism evidence="2 3">
    <name type="scientific">Lentiprolixibacter aurantiacus</name>
    <dbReference type="NCBI Taxonomy" id="2993939"/>
    <lineage>
        <taxon>Bacteria</taxon>
        <taxon>Pseudomonadati</taxon>
        <taxon>Bacteroidota</taxon>
        <taxon>Flavobacteriia</taxon>
        <taxon>Flavobacteriales</taxon>
        <taxon>Flavobacteriaceae</taxon>
        <taxon>Lentiprolixibacter</taxon>
    </lineage>
</organism>
<dbReference type="Proteomes" id="UP001207116">
    <property type="component" value="Unassembled WGS sequence"/>
</dbReference>
<keyword evidence="3" id="KW-1185">Reference proteome</keyword>
<proteinExistence type="predicted"/>
<name>A0AAE3SPL7_9FLAO</name>
<dbReference type="RefSeq" id="WP_266014413.1">
    <property type="nucleotide sequence ID" value="NZ_JAPFQP010000004.1"/>
</dbReference>
<feature type="transmembrane region" description="Helical" evidence="1">
    <location>
        <begin position="6"/>
        <end position="29"/>
    </location>
</feature>
<protein>
    <submittedName>
        <fullName evidence="2">Uncharacterized protein</fullName>
    </submittedName>
</protein>
<evidence type="ECO:0000313" key="3">
    <source>
        <dbReference type="Proteomes" id="UP001207116"/>
    </source>
</evidence>
<dbReference type="AlphaFoldDB" id="A0AAE3SPL7"/>
<keyword evidence="1" id="KW-1133">Transmembrane helix</keyword>
<reference evidence="2" key="1">
    <citation type="submission" date="2022-11" db="EMBL/GenBank/DDBJ databases">
        <title>The characterization of three novel Bacteroidetes species and genomic analysis of their roles in tidal elemental geochemical cycles.</title>
        <authorList>
            <person name="Ma K.-J."/>
        </authorList>
    </citation>
    <scope>NUCLEOTIDE SEQUENCE</scope>
    <source>
        <strain evidence="2">M415</strain>
    </source>
</reference>
<keyword evidence="1" id="KW-0472">Membrane</keyword>
<keyword evidence="1" id="KW-0812">Transmembrane</keyword>
<feature type="transmembrane region" description="Helical" evidence="1">
    <location>
        <begin position="260"/>
        <end position="282"/>
    </location>
</feature>
<evidence type="ECO:0000256" key="1">
    <source>
        <dbReference type="SAM" id="Phobius"/>
    </source>
</evidence>
<accession>A0AAE3SPL7</accession>
<dbReference type="EMBL" id="JAPFQP010000004">
    <property type="protein sequence ID" value="MCX2720376.1"/>
    <property type="molecule type" value="Genomic_DNA"/>
</dbReference>
<comment type="caution">
    <text evidence="2">The sequence shown here is derived from an EMBL/GenBank/DDBJ whole genome shotgun (WGS) entry which is preliminary data.</text>
</comment>
<evidence type="ECO:0000313" key="2">
    <source>
        <dbReference type="EMBL" id="MCX2720376.1"/>
    </source>
</evidence>